<dbReference type="WBParaSite" id="MhA1_Contig818.frz3.gene7">
    <property type="protein sequence ID" value="MhA1_Contig818.frz3.gene7"/>
    <property type="gene ID" value="MhA1_Contig818.frz3.gene7"/>
</dbReference>
<name>A0A1I8BYE9_MELHA</name>
<protein>
    <submittedName>
        <fullName evidence="3">T2SSC domain-containing protein</fullName>
    </submittedName>
</protein>
<keyword evidence="2" id="KW-1185">Reference proteome</keyword>
<sequence length="144" mass="15940">MNSAQSYFLISLLLISALIAIISLLILATDQPDSLLEGKHRIALPLPKIISTTEKITTATNSSNTVIPYNSENIQNAKNNFSTNTLPKEPLITEYLLEKIKEFGPSNGESKFMGLSLVIDNEWNERLLLAKADGQIELRALDIK</sequence>
<evidence type="ECO:0000256" key="1">
    <source>
        <dbReference type="SAM" id="Phobius"/>
    </source>
</evidence>
<dbReference type="AlphaFoldDB" id="A0A1I8BYE9"/>
<feature type="transmembrane region" description="Helical" evidence="1">
    <location>
        <begin position="6"/>
        <end position="29"/>
    </location>
</feature>
<evidence type="ECO:0000313" key="2">
    <source>
        <dbReference type="Proteomes" id="UP000095281"/>
    </source>
</evidence>
<evidence type="ECO:0000313" key="3">
    <source>
        <dbReference type="WBParaSite" id="MhA1_Contig818.frz3.gene7"/>
    </source>
</evidence>
<keyword evidence="1" id="KW-0812">Transmembrane</keyword>
<proteinExistence type="predicted"/>
<dbReference type="Proteomes" id="UP000095281">
    <property type="component" value="Unplaced"/>
</dbReference>
<keyword evidence="1" id="KW-1133">Transmembrane helix</keyword>
<organism evidence="2 3">
    <name type="scientific">Meloidogyne hapla</name>
    <name type="common">Root-knot nematode worm</name>
    <dbReference type="NCBI Taxonomy" id="6305"/>
    <lineage>
        <taxon>Eukaryota</taxon>
        <taxon>Metazoa</taxon>
        <taxon>Ecdysozoa</taxon>
        <taxon>Nematoda</taxon>
        <taxon>Chromadorea</taxon>
        <taxon>Rhabditida</taxon>
        <taxon>Tylenchina</taxon>
        <taxon>Tylenchomorpha</taxon>
        <taxon>Tylenchoidea</taxon>
        <taxon>Meloidogynidae</taxon>
        <taxon>Meloidogyninae</taxon>
        <taxon>Meloidogyne</taxon>
    </lineage>
</organism>
<keyword evidence="1" id="KW-0472">Membrane</keyword>
<accession>A0A1I8BYE9</accession>
<reference evidence="3" key="1">
    <citation type="submission" date="2016-11" db="UniProtKB">
        <authorList>
            <consortium name="WormBaseParasite"/>
        </authorList>
    </citation>
    <scope>IDENTIFICATION</scope>
</reference>